<feature type="signal peptide" evidence="2">
    <location>
        <begin position="1"/>
        <end position="23"/>
    </location>
</feature>
<name>A0AAD7Y363_9FUNG</name>
<dbReference type="AlphaFoldDB" id="A0AAD7Y363"/>
<evidence type="ECO:0000256" key="1">
    <source>
        <dbReference type="SAM" id="MobiDB-lite"/>
    </source>
</evidence>
<evidence type="ECO:0000313" key="4">
    <source>
        <dbReference type="Proteomes" id="UP001234581"/>
    </source>
</evidence>
<evidence type="ECO:0000313" key="3">
    <source>
        <dbReference type="EMBL" id="KAJ8662922.1"/>
    </source>
</evidence>
<keyword evidence="4" id="KW-1185">Reference proteome</keyword>
<keyword evidence="2" id="KW-0732">Signal</keyword>
<dbReference type="GeneID" id="83208516"/>
<dbReference type="EMBL" id="JARTCD010000003">
    <property type="protein sequence ID" value="KAJ8662922.1"/>
    <property type="molecule type" value="Genomic_DNA"/>
</dbReference>
<dbReference type="Proteomes" id="UP001234581">
    <property type="component" value="Unassembled WGS sequence"/>
</dbReference>
<proteinExistence type="predicted"/>
<feature type="region of interest" description="Disordered" evidence="1">
    <location>
        <begin position="106"/>
        <end position="127"/>
    </location>
</feature>
<accession>A0AAD7Y363</accession>
<dbReference type="RefSeq" id="XP_058347834.1">
    <property type="nucleotide sequence ID" value="XM_058481196.1"/>
</dbReference>
<protein>
    <submittedName>
        <fullName evidence="3">Uncharacterized protein</fullName>
    </submittedName>
</protein>
<evidence type="ECO:0000256" key="2">
    <source>
        <dbReference type="SAM" id="SignalP"/>
    </source>
</evidence>
<sequence>MKITWPCFTLPFVLFSALHGANAAPTDPNDLLAMGLPQLLGDAANPECTLEDLRLMTAYMGTDFADAAGACMLGGTPGRGSCPPGGLAQLVEQYPNRFAMIKAMAGNCGKSNPSGSSPSMPGTPPTR</sequence>
<feature type="compositionally biased region" description="Low complexity" evidence="1">
    <location>
        <begin position="111"/>
        <end position="120"/>
    </location>
</feature>
<organism evidence="3 4">
    <name type="scientific">Lichtheimia ornata</name>
    <dbReference type="NCBI Taxonomy" id="688661"/>
    <lineage>
        <taxon>Eukaryota</taxon>
        <taxon>Fungi</taxon>
        <taxon>Fungi incertae sedis</taxon>
        <taxon>Mucoromycota</taxon>
        <taxon>Mucoromycotina</taxon>
        <taxon>Mucoromycetes</taxon>
        <taxon>Mucorales</taxon>
        <taxon>Lichtheimiaceae</taxon>
        <taxon>Lichtheimia</taxon>
    </lineage>
</organism>
<reference evidence="3 4" key="1">
    <citation type="submission" date="2023-03" db="EMBL/GenBank/DDBJ databases">
        <title>Genome sequence of Lichtheimia ornata CBS 291.66.</title>
        <authorList>
            <person name="Mohabir J.T."/>
            <person name="Shea T.P."/>
            <person name="Kurbessoian T."/>
            <person name="Berby B."/>
            <person name="Fontaine J."/>
            <person name="Livny J."/>
            <person name="Gnirke A."/>
            <person name="Stajich J.E."/>
            <person name="Cuomo C.A."/>
        </authorList>
    </citation>
    <scope>NUCLEOTIDE SEQUENCE [LARGE SCALE GENOMIC DNA]</scope>
    <source>
        <strain evidence="3">CBS 291.66</strain>
    </source>
</reference>
<gene>
    <name evidence="3" type="ORF">O0I10_001098</name>
</gene>
<comment type="caution">
    <text evidence="3">The sequence shown here is derived from an EMBL/GenBank/DDBJ whole genome shotgun (WGS) entry which is preliminary data.</text>
</comment>
<feature type="chain" id="PRO_5042130881" evidence="2">
    <location>
        <begin position="24"/>
        <end position="127"/>
    </location>
</feature>